<dbReference type="SUPFAM" id="SSF53448">
    <property type="entry name" value="Nucleotide-diphospho-sugar transferases"/>
    <property type="match status" value="1"/>
</dbReference>
<name>A0ABV8QNG3_9BACT</name>
<dbReference type="Gene3D" id="3.90.550.10">
    <property type="entry name" value="Spore Coat Polysaccharide Biosynthesis Protein SpsA, Chain A"/>
    <property type="match status" value="1"/>
</dbReference>
<reference evidence="2" key="1">
    <citation type="journal article" date="2019" name="Int. J. Syst. Evol. Microbiol.">
        <title>The Global Catalogue of Microorganisms (GCM) 10K type strain sequencing project: providing services to taxonomists for standard genome sequencing and annotation.</title>
        <authorList>
            <consortium name="The Broad Institute Genomics Platform"/>
            <consortium name="The Broad Institute Genome Sequencing Center for Infectious Disease"/>
            <person name="Wu L."/>
            <person name="Ma J."/>
        </authorList>
    </citation>
    <scope>NUCLEOTIDE SEQUENCE [LARGE SCALE GENOMIC DNA]</scope>
    <source>
        <strain evidence="2">CECT 8289</strain>
    </source>
</reference>
<dbReference type="Proteomes" id="UP001595907">
    <property type="component" value="Unassembled WGS sequence"/>
</dbReference>
<dbReference type="RefSeq" id="WP_379705321.1">
    <property type="nucleotide sequence ID" value="NZ_JBHSCZ010000001.1"/>
</dbReference>
<protein>
    <submittedName>
        <fullName evidence="1">Uncharacterized protein</fullName>
    </submittedName>
</protein>
<gene>
    <name evidence="1" type="ORF">ACFOWM_00175</name>
</gene>
<sequence length="299" mass="34382">MKIAITVNKTDVWFCKICVASIRYYYPDVPIYLIKDELNGAFSTQEIERYWQVSLIQFEAKNFGWAAAKIFFLTDERFKGEQFLVIDADIVFTGKLLDVLMPLANKADLVVSPEPTEDPTADWVKKTYFDMGVVNATFPQYQYPGYFFNTGQLVVTIGCMPKADISYFFDFDGYPHWKRLQDFPLVDQSMLNVLVPIWEQSQQLVVDATTPFMLWSEAAVTQTLTLAGVKEGKSHPQLIHWAGALRTPQLSLMTRSDILQFFESYYYSRIPFGSITSLLRKCPVVVKNGLRSLYRTIKK</sequence>
<evidence type="ECO:0000313" key="2">
    <source>
        <dbReference type="Proteomes" id="UP001595907"/>
    </source>
</evidence>
<dbReference type="EMBL" id="JBHSCZ010000001">
    <property type="protein sequence ID" value="MFC4261277.1"/>
    <property type="molecule type" value="Genomic_DNA"/>
</dbReference>
<comment type="caution">
    <text evidence="1">The sequence shown here is derived from an EMBL/GenBank/DDBJ whole genome shotgun (WGS) entry which is preliminary data.</text>
</comment>
<dbReference type="InterPro" id="IPR029044">
    <property type="entry name" value="Nucleotide-diphossugar_trans"/>
</dbReference>
<accession>A0ABV8QNG3</accession>
<keyword evidence="2" id="KW-1185">Reference proteome</keyword>
<proteinExistence type="predicted"/>
<organism evidence="1 2">
    <name type="scientific">Ferruginibacter yonginensis</name>
    <dbReference type="NCBI Taxonomy" id="1310416"/>
    <lineage>
        <taxon>Bacteria</taxon>
        <taxon>Pseudomonadati</taxon>
        <taxon>Bacteroidota</taxon>
        <taxon>Chitinophagia</taxon>
        <taxon>Chitinophagales</taxon>
        <taxon>Chitinophagaceae</taxon>
        <taxon>Ferruginibacter</taxon>
    </lineage>
</organism>
<evidence type="ECO:0000313" key="1">
    <source>
        <dbReference type="EMBL" id="MFC4261277.1"/>
    </source>
</evidence>